<dbReference type="EMBL" id="LNQR01000058">
    <property type="protein sequence ID" value="KWT85916.1"/>
    <property type="molecule type" value="Genomic_DNA"/>
</dbReference>
<dbReference type="InterPro" id="IPR004358">
    <property type="entry name" value="Sig_transdc_His_kin-like_C"/>
</dbReference>
<dbReference type="InterPro" id="IPR003661">
    <property type="entry name" value="HisK_dim/P_dom"/>
</dbReference>
<dbReference type="InterPro" id="IPR000014">
    <property type="entry name" value="PAS"/>
</dbReference>
<protein>
    <recommendedName>
        <fullName evidence="2">histidine kinase</fullName>
        <ecNumber evidence="2">2.7.13.3</ecNumber>
    </recommendedName>
</protein>
<keyword evidence="7" id="KW-0067">ATP-binding</keyword>
<evidence type="ECO:0000256" key="3">
    <source>
        <dbReference type="ARBA" id="ARBA00022553"/>
    </source>
</evidence>
<keyword evidence="5" id="KW-0547">Nucleotide-binding</keyword>
<dbReference type="SUPFAM" id="SSF47384">
    <property type="entry name" value="Homodimeric domain of signal transducing histidine kinase"/>
    <property type="match status" value="1"/>
</dbReference>
<evidence type="ECO:0000256" key="8">
    <source>
        <dbReference type="ARBA" id="ARBA00023012"/>
    </source>
</evidence>
<comment type="caution">
    <text evidence="13">The sequence shown here is derived from an EMBL/GenBank/DDBJ whole genome shotgun (WGS) entry which is preliminary data.</text>
</comment>
<sequence>MWTDRSNGVNVEQGYDYRSKPVVFAAVVVLSIGVSEYLVMLLLERFKIIRYRDIIDAVTLSLIISPVLYYIIFNPMREKINRIKNLLEDKDRLNDSLSRQASIYNELQFEYRFLLDTLPDIVYKIDANGNFTFVNNAITRLGYTPEDIIGRHFSVLIDQDEVDLISSASVLSNYQNKATGDDAAPKLIDERRTGNRCTRGLEVHLVKRHATSKDELIVGEISSSGIYQLDADASKKAYTGSLGLIKTHKYAGTSGVIRDITKRYNEIDSMVNIKNMLEDITQGMSLGISLLTDDSVILWANKTAERHAGRTLQEMIGRYCNEILHQHDEPCDSQFHPCPLHEVKETGKPSLKLHTHFDNDGNKRYIEVTAYPITESDTGVVRYIHVTNDITDKHMLQEELKHKNAMLNEINTSLGKLVDDKVAEIRHKEQLLIQQSKMAAMGEMMQMIAHQWYQPLNAISLNVQDIKDAYEYGELDQKYMEEVVDITLTQVNFMAKTIDDFRNFYTLSKKKVRFDVKNNIEVLFSMFAQVFKKIDIDISIMASSDVLMFIDGYPNEFKHVILNMLNNSKDAITTQPHLQGRIEINIYNNEQRDKVLISIKDNGGGIPAHIIERIFDPYFTTKDMKGTGVGLYMSKTIIETHMGGTLTVTNVEGGTEFIITLDVAGTLD</sequence>
<reference evidence="13 14" key="1">
    <citation type="submission" date="2015-11" db="EMBL/GenBank/DDBJ databases">
        <authorList>
            <person name="Lin W."/>
        </authorList>
    </citation>
    <scope>NUCLEOTIDE SEQUENCE [LARGE SCALE GENOMIC DNA]</scope>
    <source>
        <strain evidence="13 14">HCH-1</strain>
    </source>
</reference>
<evidence type="ECO:0000259" key="10">
    <source>
        <dbReference type="PROSITE" id="PS50109"/>
    </source>
</evidence>
<evidence type="ECO:0000259" key="11">
    <source>
        <dbReference type="PROSITE" id="PS50112"/>
    </source>
</evidence>
<dbReference type="NCBIfam" id="TIGR00229">
    <property type="entry name" value="sensory_box"/>
    <property type="match status" value="2"/>
</dbReference>
<organism evidence="13 14">
    <name type="scientific">Candidatus Magnetominusculus xianensis</name>
    <dbReference type="NCBI Taxonomy" id="1748249"/>
    <lineage>
        <taxon>Bacteria</taxon>
        <taxon>Pseudomonadati</taxon>
        <taxon>Nitrospirota</taxon>
        <taxon>Nitrospiria</taxon>
        <taxon>Nitrospirales</taxon>
        <taxon>Nitrospiraceae</taxon>
        <taxon>Candidatus Magnetominusculus</taxon>
    </lineage>
</organism>
<dbReference type="SMART" id="SM00387">
    <property type="entry name" value="HATPase_c"/>
    <property type="match status" value="1"/>
</dbReference>
<dbReference type="Gene3D" id="3.30.565.10">
    <property type="entry name" value="Histidine kinase-like ATPase, C-terminal domain"/>
    <property type="match status" value="1"/>
</dbReference>
<gene>
    <name evidence="13" type="ORF">ASN18_1626</name>
</gene>
<evidence type="ECO:0000256" key="2">
    <source>
        <dbReference type="ARBA" id="ARBA00012438"/>
    </source>
</evidence>
<evidence type="ECO:0000256" key="5">
    <source>
        <dbReference type="ARBA" id="ARBA00022741"/>
    </source>
</evidence>
<dbReference type="PROSITE" id="PS50113">
    <property type="entry name" value="PAC"/>
    <property type="match status" value="1"/>
</dbReference>
<evidence type="ECO:0000256" key="1">
    <source>
        <dbReference type="ARBA" id="ARBA00000085"/>
    </source>
</evidence>
<feature type="transmembrane region" description="Helical" evidence="9">
    <location>
        <begin position="22"/>
        <end position="42"/>
    </location>
</feature>
<dbReference type="SUPFAM" id="SSF55874">
    <property type="entry name" value="ATPase domain of HSP90 chaperone/DNA topoisomerase II/histidine kinase"/>
    <property type="match status" value="1"/>
</dbReference>
<comment type="catalytic activity">
    <reaction evidence="1">
        <text>ATP + protein L-histidine = ADP + protein N-phospho-L-histidine.</text>
        <dbReference type="EC" id="2.7.13.3"/>
    </reaction>
</comment>
<dbReference type="EC" id="2.7.13.3" evidence="2"/>
<dbReference type="InterPro" id="IPR005467">
    <property type="entry name" value="His_kinase_dom"/>
</dbReference>
<dbReference type="InterPro" id="IPR036097">
    <property type="entry name" value="HisK_dim/P_sf"/>
</dbReference>
<evidence type="ECO:0000256" key="9">
    <source>
        <dbReference type="SAM" id="Phobius"/>
    </source>
</evidence>
<feature type="transmembrane region" description="Helical" evidence="9">
    <location>
        <begin position="54"/>
        <end position="73"/>
    </location>
</feature>
<keyword evidence="9" id="KW-1133">Transmembrane helix</keyword>
<name>A0ABR5SFG7_9BACT</name>
<accession>A0ABR5SFG7</accession>
<evidence type="ECO:0000313" key="14">
    <source>
        <dbReference type="Proteomes" id="UP000060487"/>
    </source>
</evidence>
<dbReference type="InterPro" id="IPR035965">
    <property type="entry name" value="PAS-like_dom_sf"/>
</dbReference>
<dbReference type="CDD" id="cd00082">
    <property type="entry name" value="HisKA"/>
    <property type="match status" value="1"/>
</dbReference>
<feature type="domain" description="PAS" evidence="11">
    <location>
        <begin position="273"/>
        <end position="328"/>
    </location>
</feature>
<keyword evidence="8" id="KW-0902">Two-component regulatory system</keyword>
<keyword evidence="9" id="KW-0472">Membrane</keyword>
<dbReference type="InterPro" id="IPR036890">
    <property type="entry name" value="HATPase_C_sf"/>
</dbReference>
<dbReference type="Gene3D" id="3.30.450.20">
    <property type="entry name" value="PAS domain"/>
    <property type="match status" value="2"/>
</dbReference>
<evidence type="ECO:0000259" key="12">
    <source>
        <dbReference type="PROSITE" id="PS50113"/>
    </source>
</evidence>
<feature type="domain" description="Histidine kinase" evidence="10">
    <location>
        <begin position="447"/>
        <end position="665"/>
    </location>
</feature>
<dbReference type="SUPFAM" id="SSF55785">
    <property type="entry name" value="PYP-like sensor domain (PAS domain)"/>
    <property type="match status" value="2"/>
</dbReference>
<dbReference type="Proteomes" id="UP000060487">
    <property type="component" value="Unassembled WGS sequence"/>
</dbReference>
<dbReference type="InterPro" id="IPR000700">
    <property type="entry name" value="PAS-assoc_C"/>
</dbReference>
<evidence type="ECO:0000256" key="4">
    <source>
        <dbReference type="ARBA" id="ARBA00022679"/>
    </source>
</evidence>
<feature type="domain" description="PAC" evidence="12">
    <location>
        <begin position="347"/>
        <end position="402"/>
    </location>
</feature>
<dbReference type="Pfam" id="PF08448">
    <property type="entry name" value="PAS_4"/>
    <property type="match status" value="1"/>
</dbReference>
<keyword evidence="3" id="KW-0597">Phosphoprotein</keyword>
<dbReference type="PANTHER" id="PTHR43065">
    <property type="entry name" value="SENSOR HISTIDINE KINASE"/>
    <property type="match status" value="1"/>
</dbReference>
<dbReference type="CDD" id="cd00130">
    <property type="entry name" value="PAS"/>
    <property type="match status" value="2"/>
</dbReference>
<dbReference type="SMART" id="SM00091">
    <property type="entry name" value="PAS"/>
    <property type="match status" value="2"/>
</dbReference>
<dbReference type="PANTHER" id="PTHR43065:SF10">
    <property type="entry name" value="PEROXIDE STRESS-ACTIVATED HISTIDINE KINASE MAK3"/>
    <property type="match status" value="1"/>
</dbReference>
<dbReference type="InterPro" id="IPR003594">
    <property type="entry name" value="HATPase_dom"/>
</dbReference>
<dbReference type="PRINTS" id="PR00344">
    <property type="entry name" value="BCTRLSENSOR"/>
</dbReference>
<dbReference type="Gene3D" id="1.10.287.130">
    <property type="match status" value="1"/>
</dbReference>
<evidence type="ECO:0000256" key="7">
    <source>
        <dbReference type="ARBA" id="ARBA00022840"/>
    </source>
</evidence>
<dbReference type="InterPro" id="IPR013656">
    <property type="entry name" value="PAS_4"/>
</dbReference>
<feature type="domain" description="PAS" evidence="11">
    <location>
        <begin position="107"/>
        <end position="178"/>
    </location>
</feature>
<dbReference type="PROSITE" id="PS50109">
    <property type="entry name" value="HIS_KIN"/>
    <property type="match status" value="1"/>
</dbReference>
<dbReference type="GO" id="GO:0004673">
    <property type="term" value="F:protein histidine kinase activity"/>
    <property type="evidence" value="ECO:0007669"/>
    <property type="project" value="UniProtKB-EC"/>
</dbReference>
<keyword evidence="4 13" id="KW-0808">Transferase</keyword>
<dbReference type="PROSITE" id="PS50112">
    <property type="entry name" value="PAS"/>
    <property type="match status" value="2"/>
</dbReference>
<proteinExistence type="predicted"/>
<keyword evidence="9" id="KW-0812">Transmembrane</keyword>
<keyword evidence="6 13" id="KW-0418">Kinase</keyword>
<evidence type="ECO:0000256" key="6">
    <source>
        <dbReference type="ARBA" id="ARBA00022777"/>
    </source>
</evidence>
<dbReference type="InterPro" id="IPR013767">
    <property type="entry name" value="PAS_fold"/>
</dbReference>
<dbReference type="Pfam" id="PF02518">
    <property type="entry name" value="HATPase_c"/>
    <property type="match status" value="1"/>
</dbReference>
<evidence type="ECO:0000313" key="13">
    <source>
        <dbReference type="EMBL" id="KWT85916.1"/>
    </source>
</evidence>
<keyword evidence="14" id="KW-1185">Reference proteome</keyword>
<dbReference type="Pfam" id="PF00989">
    <property type="entry name" value="PAS"/>
    <property type="match status" value="1"/>
</dbReference>